<sequence>MRRTPGFWEKTRAGGYRLQTRSGLYKTGSSLQRESDFNLGGTDITRMGSRRISKRVPAFPEDIERRGVVTSTPITGRTAYGRSWAVAGDGLKDSNYSA</sequence>
<evidence type="ECO:0000313" key="1">
    <source>
        <dbReference type="EMBL" id="GBN81216.1"/>
    </source>
</evidence>
<gene>
    <name evidence="1" type="ORF">AVEN_116554_1</name>
</gene>
<reference evidence="1 2" key="1">
    <citation type="journal article" date="2019" name="Sci. Rep.">
        <title>Orb-weaving spider Araneus ventricosus genome elucidates the spidroin gene catalogue.</title>
        <authorList>
            <person name="Kono N."/>
            <person name="Nakamura H."/>
            <person name="Ohtoshi R."/>
            <person name="Moran D.A.P."/>
            <person name="Shinohara A."/>
            <person name="Yoshida Y."/>
            <person name="Fujiwara M."/>
            <person name="Mori M."/>
            <person name="Tomita M."/>
            <person name="Arakawa K."/>
        </authorList>
    </citation>
    <scope>NUCLEOTIDE SEQUENCE [LARGE SCALE GENOMIC DNA]</scope>
</reference>
<dbReference type="AlphaFoldDB" id="A0A4Y2S0U2"/>
<proteinExistence type="predicted"/>
<dbReference type="EMBL" id="BGPR01019185">
    <property type="protein sequence ID" value="GBN81216.1"/>
    <property type="molecule type" value="Genomic_DNA"/>
</dbReference>
<dbReference type="Proteomes" id="UP000499080">
    <property type="component" value="Unassembled WGS sequence"/>
</dbReference>
<name>A0A4Y2S0U2_ARAVE</name>
<accession>A0A4Y2S0U2</accession>
<organism evidence="1 2">
    <name type="scientific">Araneus ventricosus</name>
    <name type="common">Orbweaver spider</name>
    <name type="synonym">Epeira ventricosa</name>
    <dbReference type="NCBI Taxonomy" id="182803"/>
    <lineage>
        <taxon>Eukaryota</taxon>
        <taxon>Metazoa</taxon>
        <taxon>Ecdysozoa</taxon>
        <taxon>Arthropoda</taxon>
        <taxon>Chelicerata</taxon>
        <taxon>Arachnida</taxon>
        <taxon>Araneae</taxon>
        <taxon>Araneomorphae</taxon>
        <taxon>Entelegynae</taxon>
        <taxon>Araneoidea</taxon>
        <taxon>Araneidae</taxon>
        <taxon>Araneus</taxon>
    </lineage>
</organism>
<comment type="caution">
    <text evidence="1">The sequence shown here is derived from an EMBL/GenBank/DDBJ whole genome shotgun (WGS) entry which is preliminary data.</text>
</comment>
<keyword evidence="2" id="KW-1185">Reference proteome</keyword>
<protein>
    <submittedName>
        <fullName evidence="1">Uncharacterized protein</fullName>
    </submittedName>
</protein>
<evidence type="ECO:0000313" key="2">
    <source>
        <dbReference type="Proteomes" id="UP000499080"/>
    </source>
</evidence>